<keyword evidence="8" id="KW-0238">DNA-binding</keyword>
<accession>A0A8B8D7Q0</accession>
<evidence type="ECO:0000313" key="15">
    <source>
        <dbReference type="RefSeq" id="XP_022323579.1"/>
    </source>
</evidence>
<evidence type="ECO:0000259" key="13">
    <source>
        <dbReference type="Pfam" id="PF02864"/>
    </source>
</evidence>
<dbReference type="InterPro" id="IPR036860">
    <property type="entry name" value="SH2_dom_sf"/>
</dbReference>
<keyword evidence="9" id="KW-0010">Activator</keyword>
<evidence type="ECO:0000256" key="5">
    <source>
        <dbReference type="ARBA" id="ARBA00022553"/>
    </source>
</evidence>
<dbReference type="GO" id="GO:0005737">
    <property type="term" value="C:cytoplasm"/>
    <property type="evidence" value="ECO:0007669"/>
    <property type="project" value="UniProtKB-SubCell"/>
</dbReference>
<feature type="region of interest" description="Disordered" evidence="12">
    <location>
        <begin position="1012"/>
        <end position="1036"/>
    </location>
</feature>
<sequence>MNTNLEMTSNELPALPDVFSYCLENQKFRERWQDIYKSADEHIRDTRLYCKELFDSENWKSGEQFVLEHDEMDPKNEAAYKLMFRMIKEHFENLEHEEADQTQRLSQRVVYDSIRNNYEKNPKPFISSMCRYLQEEERLLKQFVVSEVRAMEVDAEDQDTILRYMEECSKNVNICIDKLESLEDELNKQIGFDQFHGGYNGLSVPDQQNTQLQSKLQILDSLHQSIKSYLQEIETKAGEAEAILVRKMLNFKKQLQFFYVDLVDHRPTIPTEVERGFSWLGQILYDNLQYALPKLECLAGYEIVQNTSCHLKQCFERLLQRSFVVTEQQKHIIKVELGSKKRNKEADVAGEEAANQKFRCPKFFANVRLLACDNIDCKGKVKAQFCNEAEVNEKFNSGNWESPCDIKLKAKTDESTFEKKKALATFKKMEIEKFERKPDVQVCEDKFRIVFTTKVKVADQEILVATISLPIVVTTGASQSCNVHGSLLWQCYSTPDAFQLPIETAYSLKWHNVFDMLNRKMLTLGGRDLCKDEKDHLGSRLMLEDNPIQDEMDIPFRRFCVEKMMDIKEGDDKKKSATFWMWFLAVFNLTKSHLRDYWNDGLIAGFIKKETAEQRLKNNLQQPQEYTYLLRFSDKVITDGQGQNLCGAISATVLYKNQKGHWKCFPTDPFKAETFKKKSLAQCVKNTCIPGEIKVHLLQWLYKSPTLSIRTEDAFKLYNTESRNKGENQGYKKFEEILIVSLSDLNLDEESIPERKRDIKKAVGPSKKREAAKGRPGVIKNKRLSEPQREPNIYSDGSITSYSPLSLPPESPQMQAIPHTVLEFSGGESQDSMGSQSQTTTLYQRMPYMPNSQQVMLDPSYSTGQAFNMNESLSSTHPTLSGMLGGSNVNGFQTIDENALPNNFLPPDHGFTDMQGYSQQQTNHSAVMYGNNQQVSPAPSMYSMQQPSPANSVHSLQSPDHNTQFVTMASTVYAPATPTSTVDATAQKPKNGISKMEEKMLLFQKLKSKIEGGNSESSVLSPSGSQAFSPQSGATLQSPQYTSFPVAASPSGSIQTDCVQSPCSQSAYSEAASPACSVTSSVVEPMTESVEAILNDPANKNELIENLHNVFNEIKNSSLIDYSSSKLDDGICPLQDFEICENLGVLVCGFHADYL</sequence>
<name>A0A8B8D7Q0_CRAVI</name>
<comment type="subcellular location">
    <subcellularLocation>
        <location evidence="2">Cytoplasm</location>
    </subcellularLocation>
    <subcellularLocation>
        <location evidence="1">Nucleus</location>
    </subcellularLocation>
</comment>
<dbReference type="CDD" id="cd14801">
    <property type="entry name" value="STAT_DBD"/>
    <property type="match status" value="1"/>
</dbReference>
<dbReference type="Gene3D" id="3.30.505.10">
    <property type="entry name" value="SH2 domain"/>
    <property type="match status" value="1"/>
</dbReference>
<dbReference type="SUPFAM" id="SSF55550">
    <property type="entry name" value="SH2 domain"/>
    <property type="match status" value="1"/>
</dbReference>
<dbReference type="PANTHER" id="PTHR11801">
    <property type="entry name" value="SIGNAL TRANSDUCER AND ACTIVATOR OF TRANSCRIPTION"/>
    <property type="match status" value="1"/>
</dbReference>
<feature type="domain" description="STAT transcription factor DNA-binding" evidence="13">
    <location>
        <begin position="362"/>
        <end position="474"/>
    </location>
</feature>
<evidence type="ECO:0000313" key="14">
    <source>
        <dbReference type="Proteomes" id="UP000694844"/>
    </source>
</evidence>
<keyword evidence="14" id="KW-1185">Reference proteome</keyword>
<organism evidence="14 15">
    <name type="scientific">Crassostrea virginica</name>
    <name type="common">Eastern oyster</name>
    <dbReference type="NCBI Taxonomy" id="6565"/>
    <lineage>
        <taxon>Eukaryota</taxon>
        <taxon>Metazoa</taxon>
        <taxon>Spiralia</taxon>
        <taxon>Lophotrochozoa</taxon>
        <taxon>Mollusca</taxon>
        <taxon>Bivalvia</taxon>
        <taxon>Autobranchia</taxon>
        <taxon>Pteriomorphia</taxon>
        <taxon>Ostreida</taxon>
        <taxon>Ostreoidea</taxon>
        <taxon>Ostreidae</taxon>
        <taxon>Crassostrea</taxon>
    </lineage>
</organism>
<dbReference type="Gene3D" id="2.60.40.630">
    <property type="entry name" value="STAT transcription factor, DNA-binding domain"/>
    <property type="match status" value="1"/>
</dbReference>
<evidence type="ECO:0000256" key="6">
    <source>
        <dbReference type="ARBA" id="ARBA00022999"/>
    </source>
</evidence>
<dbReference type="KEGG" id="cvn:111124726"/>
<evidence type="ECO:0000256" key="10">
    <source>
        <dbReference type="ARBA" id="ARBA00023163"/>
    </source>
</evidence>
<dbReference type="Gene3D" id="1.10.238.10">
    <property type="entry name" value="EF-hand"/>
    <property type="match status" value="1"/>
</dbReference>
<evidence type="ECO:0000256" key="12">
    <source>
        <dbReference type="SAM" id="MobiDB-lite"/>
    </source>
</evidence>
<evidence type="ECO:0000256" key="3">
    <source>
        <dbReference type="ARBA" id="ARBA00005586"/>
    </source>
</evidence>
<keyword evidence="4" id="KW-0963">Cytoplasm</keyword>
<keyword evidence="11" id="KW-0539">Nucleus</keyword>
<dbReference type="Proteomes" id="UP000694844">
    <property type="component" value="Chromosome 3"/>
</dbReference>
<comment type="similarity">
    <text evidence="3">Belongs to the transcription factor STAT family.</text>
</comment>
<evidence type="ECO:0000256" key="4">
    <source>
        <dbReference type="ARBA" id="ARBA00022490"/>
    </source>
</evidence>
<feature type="compositionally biased region" description="Polar residues" evidence="12">
    <location>
        <begin position="1014"/>
        <end position="1036"/>
    </location>
</feature>
<dbReference type="InterPro" id="IPR008967">
    <property type="entry name" value="p53-like_TF_DNA-bd_sf"/>
</dbReference>
<keyword evidence="6" id="KW-0727">SH2 domain</keyword>
<evidence type="ECO:0000256" key="7">
    <source>
        <dbReference type="ARBA" id="ARBA00023015"/>
    </source>
</evidence>
<dbReference type="InterPro" id="IPR012345">
    <property type="entry name" value="STAT_TF_DNA-bd_N"/>
</dbReference>
<dbReference type="GO" id="GO:0007165">
    <property type="term" value="P:signal transduction"/>
    <property type="evidence" value="ECO:0007669"/>
    <property type="project" value="InterPro"/>
</dbReference>
<gene>
    <name evidence="15" type="primary">LOC111124726</name>
</gene>
<dbReference type="OrthoDB" id="6140367at2759"/>
<proteinExistence type="inferred from homology"/>
<evidence type="ECO:0000256" key="9">
    <source>
        <dbReference type="ARBA" id="ARBA00023159"/>
    </source>
</evidence>
<keyword evidence="7" id="KW-0805">Transcription regulation</keyword>
<dbReference type="GO" id="GO:0003677">
    <property type="term" value="F:DNA binding"/>
    <property type="evidence" value="ECO:0007669"/>
    <property type="project" value="UniProtKB-KW"/>
</dbReference>
<dbReference type="Pfam" id="PF02864">
    <property type="entry name" value="STAT_bind"/>
    <property type="match status" value="1"/>
</dbReference>
<dbReference type="InterPro" id="IPR013801">
    <property type="entry name" value="STAT_TF_DNA-bd"/>
</dbReference>
<evidence type="ECO:0000256" key="11">
    <source>
        <dbReference type="ARBA" id="ARBA00023242"/>
    </source>
</evidence>
<evidence type="ECO:0000256" key="1">
    <source>
        <dbReference type="ARBA" id="ARBA00004123"/>
    </source>
</evidence>
<reference evidence="15" key="1">
    <citation type="submission" date="2025-08" db="UniProtKB">
        <authorList>
            <consortium name="RefSeq"/>
        </authorList>
    </citation>
    <scope>IDENTIFICATION</scope>
    <source>
        <tissue evidence="15">Whole sample</tissue>
    </source>
</reference>
<dbReference type="InterPro" id="IPR001217">
    <property type="entry name" value="STAT"/>
</dbReference>
<keyword evidence="5" id="KW-0597">Phosphoprotein</keyword>
<dbReference type="GO" id="GO:0003700">
    <property type="term" value="F:DNA-binding transcription factor activity"/>
    <property type="evidence" value="ECO:0007669"/>
    <property type="project" value="InterPro"/>
</dbReference>
<dbReference type="GO" id="GO:0005634">
    <property type="term" value="C:nucleus"/>
    <property type="evidence" value="ECO:0007669"/>
    <property type="project" value="UniProtKB-SubCell"/>
</dbReference>
<protein>
    <submittedName>
        <fullName evidence="15">Signal transducer and activator of transcription 1-like isoform X1</fullName>
    </submittedName>
</protein>
<dbReference type="RefSeq" id="XP_022323579.1">
    <property type="nucleotide sequence ID" value="XM_022467871.1"/>
</dbReference>
<dbReference type="GeneID" id="111124726"/>
<dbReference type="AlphaFoldDB" id="A0A8B8D7Q0"/>
<evidence type="ECO:0000256" key="8">
    <source>
        <dbReference type="ARBA" id="ARBA00023125"/>
    </source>
</evidence>
<keyword evidence="10" id="KW-0804">Transcription</keyword>
<evidence type="ECO:0000256" key="2">
    <source>
        <dbReference type="ARBA" id="ARBA00004496"/>
    </source>
</evidence>
<dbReference type="SUPFAM" id="SSF49417">
    <property type="entry name" value="p53-like transcription factors"/>
    <property type="match status" value="1"/>
</dbReference>